<dbReference type="EMBL" id="MSFO01000003">
    <property type="protein sequence ID" value="PLB49971.1"/>
    <property type="molecule type" value="Genomic_DNA"/>
</dbReference>
<sequence>MEAVGLALAVLPLLVNQLDNYVRGLQTVKGFRARRYRQQLDEYFSNIGTQHALFLNTLERTLDGVFEYQDGMDDLINNPSGEAWKKPELIQKMEKKLERNYVPFKKTMEELSGLLGDLNRRLGFEDMSSAEVFWKNASTLEREVRKFRDIFSKTIYADLLDRISAANTILHNLVKQSEYRNQPHRRRLYSLPLSRYRLSRRSARSLHNTIIRGKCWKCPCKSLHKIHFFLCHGDIKPFNPSTDTPGNPRFNIILTSAANSGPISSCNTAYKLEAESEIIKSSIGLHHLCNSDHTSVKSLTRSLNSHSKRSVYFSLPVTTRGPSPTPSLQLPEIADICGTLSALGPGKGNKSVLGSLSDDSHRHNIIYLHSLSLGLRPQSLEDLITASAQFLNGQTDDGFIFSQLDRLRLAVNLSCSVFQYHGSWLAHHWRPRDIMFDPQDAANLGDPFLSCDLGDDLSDLTRTEIQSTSTLIRNQVLFPLGLALVELSLCQNLQSLRENDDEDINEAHANLKTATRLLPKVEERSGPEYADVVDRCLSWHDRRSTSLESEKVQEEVFRLIIYPLVENLRSFEDAYTMY</sequence>
<reference evidence="3 4" key="1">
    <citation type="submission" date="2016-12" db="EMBL/GenBank/DDBJ databases">
        <title>The genomes of Aspergillus section Nigri reveals drivers in fungal speciation.</title>
        <authorList>
            <consortium name="DOE Joint Genome Institute"/>
            <person name="Vesth T.C."/>
            <person name="Nybo J."/>
            <person name="Theobald S."/>
            <person name="Brandl J."/>
            <person name="Frisvad J.C."/>
            <person name="Nielsen K.F."/>
            <person name="Lyhne E.K."/>
            <person name="Kogle M.E."/>
            <person name="Kuo A."/>
            <person name="Riley R."/>
            <person name="Clum A."/>
            <person name="Nolan M."/>
            <person name="Lipzen A."/>
            <person name="Salamov A."/>
            <person name="Henrissat B."/>
            <person name="Wiebenga A."/>
            <person name="De Vries R.P."/>
            <person name="Grigoriev I.V."/>
            <person name="Mortensen U.H."/>
            <person name="Andersen M.R."/>
            <person name="Baker S.E."/>
        </authorList>
    </citation>
    <scope>NUCLEOTIDE SEQUENCE [LARGE SCALE GENOMIC DNA]</scope>
    <source>
        <strain evidence="3 4">IBT 23096</strain>
    </source>
</reference>
<evidence type="ECO:0000313" key="3">
    <source>
        <dbReference type="EMBL" id="PLB49971.1"/>
    </source>
</evidence>
<evidence type="ECO:0000313" key="4">
    <source>
        <dbReference type="Proteomes" id="UP000234275"/>
    </source>
</evidence>
<dbReference type="PANTHER" id="PTHR35186:SF4">
    <property type="entry name" value="PRION-INHIBITION AND PROPAGATION HELO DOMAIN-CONTAINING PROTEIN"/>
    <property type="match status" value="1"/>
</dbReference>
<evidence type="ECO:0000259" key="2">
    <source>
        <dbReference type="Pfam" id="PF24476"/>
    </source>
</evidence>
<feature type="chain" id="PRO_5014119856" description="DUF7580 domain-containing protein" evidence="1">
    <location>
        <begin position="25"/>
        <end position="578"/>
    </location>
</feature>
<dbReference type="GeneID" id="36554238"/>
<accession>A0A2I2GAR6</accession>
<proteinExistence type="predicted"/>
<name>A0A2I2GAR6_9EURO</name>
<gene>
    <name evidence="3" type="ORF">P170DRAFT_404644</name>
</gene>
<feature type="signal peptide" evidence="1">
    <location>
        <begin position="1"/>
        <end position="24"/>
    </location>
</feature>
<keyword evidence="1" id="KW-0732">Signal</keyword>
<dbReference type="Proteomes" id="UP000234275">
    <property type="component" value="Unassembled WGS sequence"/>
</dbReference>
<dbReference type="OrthoDB" id="3565018at2759"/>
<comment type="caution">
    <text evidence="3">The sequence shown here is derived from an EMBL/GenBank/DDBJ whole genome shotgun (WGS) entry which is preliminary data.</text>
</comment>
<dbReference type="VEuPathDB" id="FungiDB:P170DRAFT_404644"/>
<dbReference type="Pfam" id="PF24476">
    <property type="entry name" value="DUF7580"/>
    <property type="match status" value="1"/>
</dbReference>
<feature type="domain" description="DUF7580" evidence="2">
    <location>
        <begin position="375"/>
        <end position="570"/>
    </location>
</feature>
<evidence type="ECO:0000256" key="1">
    <source>
        <dbReference type="SAM" id="SignalP"/>
    </source>
</evidence>
<dbReference type="InterPro" id="IPR056002">
    <property type="entry name" value="DUF7580"/>
</dbReference>
<dbReference type="AlphaFoldDB" id="A0A2I2GAR6"/>
<dbReference type="PANTHER" id="PTHR35186">
    <property type="entry name" value="ANK_REP_REGION DOMAIN-CONTAINING PROTEIN"/>
    <property type="match status" value="1"/>
</dbReference>
<dbReference type="RefSeq" id="XP_024705273.1">
    <property type="nucleotide sequence ID" value="XM_024846539.1"/>
</dbReference>
<dbReference type="STRING" id="1392250.A0A2I2GAR6"/>
<organism evidence="3 4">
    <name type="scientific">Aspergillus steynii IBT 23096</name>
    <dbReference type="NCBI Taxonomy" id="1392250"/>
    <lineage>
        <taxon>Eukaryota</taxon>
        <taxon>Fungi</taxon>
        <taxon>Dikarya</taxon>
        <taxon>Ascomycota</taxon>
        <taxon>Pezizomycotina</taxon>
        <taxon>Eurotiomycetes</taxon>
        <taxon>Eurotiomycetidae</taxon>
        <taxon>Eurotiales</taxon>
        <taxon>Aspergillaceae</taxon>
        <taxon>Aspergillus</taxon>
        <taxon>Aspergillus subgen. Circumdati</taxon>
    </lineage>
</organism>
<keyword evidence="4" id="KW-1185">Reference proteome</keyword>
<protein>
    <recommendedName>
        <fullName evidence="2">DUF7580 domain-containing protein</fullName>
    </recommendedName>
</protein>